<dbReference type="EMBL" id="CP002108">
    <property type="protein sequence ID" value="ADR24239.1"/>
    <property type="molecule type" value="Genomic_DNA"/>
</dbReference>
<dbReference type="eggNOG" id="ENOG5031ZEZ">
    <property type="taxonomic scope" value="Bacteria"/>
</dbReference>
<dbReference type="KEGG" id="mlc:MSB_A0789"/>
<dbReference type="Proteomes" id="UP000008712">
    <property type="component" value="Chromosome"/>
</dbReference>
<dbReference type="AlphaFoldDB" id="E4PSJ1"/>
<gene>
    <name evidence="1" type="ordered locus">MSB_A0789</name>
</gene>
<sequence length="94" mass="10959">MQFRWKDSFDKFASDIQNVQITKTNDVYNIVKLEKPNTIIGVDNIMQYRVINKNSQWEDIISNKIKNLKPGTYEIRTKANNNSLASNSHQITIN</sequence>
<accession>E4PSJ1</accession>
<organism evidence="1 2">
    <name type="scientific">Mycoplasma leachii (strain DSM 21131 / NCTC 10133 / N29 / PG50)</name>
    <dbReference type="NCBI Taxonomy" id="880447"/>
    <lineage>
        <taxon>Bacteria</taxon>
        <taxon>Bacillati</taxon>
        <taxon>Mycoplasmatota</taxon>
        <taxon>Mollicutes</taxon>
        <taxon>Mycoplasmataceae</taxon>
        <taxon>Mycoplasma</taxon>
    </lineage>
</organism>
<reference evidence="1 2" key="2">
    <citation type="journal article" date="2012" name="J. Bacteriol.">
        <title>Complete Genome Sequences of Mycoplasma leachii Strain PG50T and the Pathogenic Mycoplasma mycoides subsp. mycoides Small Colony Biotype Strain Gladysdale.</title>
        <authorList>
            <person name="Wise K.S."/>
            <person name="Calcutt M.J."/>
            <person name="Foecking M.F."/>
            <person name="Madupu R."/>
            <person name="Deboy R.T."/>
            <person name="Roske K."/>
            <person name="Hvinden M.L."/>
            <person name="Martin T.R."/>
            <person name="Durkin A.S."/>
            <person name="Glass J.I."/>
            <person name="Methe B.A."/>
        </authorList>
    </citation>
    <scope>NUCLEOTIDE SEQUENCE [LARGE SCALE GENOMIC DNA]</scope>
    <source>
        <strain evidence="2">DSM 21131 / NCTC 10133 / N29 / PG50</strain>
    </source>
</reference>
<dbReference type="HOGENOM" id="CLU_165454_0_0_14"/>
<name>E4PSJ1_MYCLG</name>
<reference evidence="2" key="1">
    <citation type="submission" date="2010-07" db="EMBL/GenBank/DDBJ databases">
        <title>Genome sequence of Mycoplasma leachii PG50 MU clone A8.</title>
        <authorList>
            <person name="Wise K."/>
            <person name="Calcutt M.J."/>
            <person name="Foecking M.F."/>
            <person name="Madupu R."/>
            <person name="DeBoy R.T."/>
            <person name="Roske K."/>
            <person name="Martin T.R."/>
            <person name="Hvinden M.L."/>
            <person name="Durkin A.S."/>
            <person name="Glass J."/>
            <person name="Methe B.A."/>
        </authorList>
    </citation>
    <scope>NUCLEOTIDE SEQUENCE [LARGE SCALE GENOMIC DNA]</scope>
    <source>
        <strain evidence="2">DSM 21131 / NCTC 10133 / N29 / PG50</strain>
    </source>
</reference>
<evidence type="ECO:0000313" key="2">
    <source>
        <dbReference type="Proteomes" id="UP000008712"/>
    </source>
</evidence>
<evidence type="ECO:0000313" key="1">
    <source>
        <dbReference type="EMBL" id="ADR24239.1"/>
    </source>
</evidence>
<protein>
    <submittedName>
        <fullName evidence="1">Conserved domain protein</fullName>
    </submittedName>
</protein>
<keyword evidence="2" id="KW-1185">Reference proteome</keyword>
<proteinExistence type="predicted"/>